<evidence type="ECO:0000256" key="2">
    <source>
        <dbReference type="SAM" id="SignalP"/>
    </source>
</evidence>
<keyword evidence="5" id="KW-1185">Reference proteome</keyword>
<reference evidence="4 5" key="1">
    <citation type="submission" date="2016-03" db="EMBL/GenBank/DDBJ databases">
        <title>The draft genome sequence of Fonsecaea nubica causative agent of cutaneous subcutaneous infection in human host.</title>
        <authorList>
            <person name="Costa F."/>
            <person name="Sybren D.H."/>
            <person name="Raittz R.T."/>
            <person name="Weiss V.A."/>
            <person name="Leao A.C."/>
            <person name="Gomes R."/>
            <person name="De Souza E.M."/>
            <person name="Pedrosa F.O."/>
            <person name="Steffens M.B."/>
            <person name="Bombassaro A."/>
            <person name="Tadra-Sfeir M.Z."/>
            <person name="Moreno L.F."/>
            <person name="Najafzadeh M.J."/>
            <person name="Felipe M.S."/>
            <person name="Teixeira M."/>
            <person name="Sun J."/>
            <person name="Xi L."/>
            <person name="Castro M.A."/>
            <person name="Vicente V.A."/>
        </authorList>
    </citation>
    <scope>NUCLEOTIDE SEQUENCE [LARGE SCALE GENOMIC DNA]</scope>
    <source>
        <strain evidence="4 5">CBS 269.64</strain>
    </source>
</reference>
<evidence type="ECO:0000313" key="5">
    <source>
        <dbReference type="Proteomes" id="UP000185904"/>
    </source>
</evidence>
<feature type="region of interest" description="Disordered" evidence="1">
    <location>
        <begin position="37"/>
        <end position="62"/>
    </location>
</feature>
<dbReference type="Pfam" id="PF26534">
    <property type="entry name" value="NTF2_7"/>
    <property type="match status" value="1"/>
</dbReference>
<evidence type="ECO:0000259" key="3">
    <source>
        <dbReference type="Pfam" id="PF26534"/>
    </source>
</evidence>
<sequence length="884" mass="92171">MKFSSTVAAFSAVAGVTLAIPQGAWYGRPFPPYDYSDKPQSIDAASHGGDRHGASANGTSTRAIVADRASTTTTTTASATANWNDWSVDSAHTHQTQSIDAASHGGRNESHGASHSTSAAAAVVAANTRTTATTMASSIYRAVEGTHTYRSQSIDPASSRGDNDIHAHRASTTTTTAIWNNWAVEDAHTYKAESTHAHVNDPSSATPVRAATTTITTTTNNNNRHVDGTHTASTTTANRNHWDSRGLIESINAILAPASNIDNDSHGASTTSTLSFAAAATTTTTTAANHNIHVVDGSHTTSVPTTAANWNDWVVDSVDAHKAQGTDPASHGGHSHGESINGTRSFAGVEVAKTTSTTTAHHNSRAADGAHTASTTTTVAEWSNWVVDGADPYKSQSVDATSHSGKDSHGTTATSTRSYATAEAAKTTTADPANWNNWVVDGEHTSTTTVTHKSVDAYERSTTSTRTTDPADWNNWVIDGEHKSTTSANHKSVDSAHTTSSTEATTTTTDPAKWNDWVLDGAHTTSTASTASHKSVDAHETSTTTTAAADPANWNNWILDGEHTTTTTTNHKSIDAHTTSTTTAKTAITDPANWNDWIVNDAHTSTTSANDKNVDAHETSKTTTSTTTIADPANWNNWVVDGAHATSTSTTTSTVNHKDRSVHDVHTTSTTSDPANWNNWVVDEGHPYSHTTTTIAAVAATTSTTSTSSTSSHSSTACLSHAAASSVVNSFASLLTAYDDATAEKLLSPSFTDSSDSTNFLAGKPLGSATFASKRAFQQGQGQAAQPSTKFNVLSIDAVTCDVIAFRWEAVFANTGAGAGEGAGVPVKGINILHTVNPTGAADGWQIERVFSEFNSAVWTVGAGGSCAPPPAQQHGQAQAKGQA</sequence>
<proteinExistence type="predicted"/>
<organism evidence="4 5">
    <name type="scientific">Fonsecaea nubica</name>
    <dbReference type="NCBI Taxonomy" id="856822"/>
    <lineage>
        <taxon>Eukaryota</taxon>
        <taxon>Fungi</taxon>
        <taxon>Dikarya</taxon>
        <taxon>Ascomycota</taxon>
        <taxon>Pezizomycotina</taxon>
        <taxon>Eurotiomycetes</taxon>
        <taxon>Chaetothyriomycetidae</taxon>
        <taxon>Chaetothyriales</taxon>
        <taxon>Herpotrichiellaceae</taxon>
        <taxon>Fonsecaea</taxon>
    </lineage>
</organism>
<comment type="caution">
    <text evidence="4">The sequence shown here is derived from an EMBL/GenBank/DDBJ whole genome shotgun (WGS) entry which is preliminary data.</text>
</comment>
<feature type="compositionally biased region" description="Low complexity" evidence="1">
    <location>
        <begin position="873"/>
        <end position="884"/>
    </location>
</feature>
<feature type="signal peptide" evidence="2">
    <location>
        <begin position="1"/>
        <end position="19"/>
    </location>
</feature>
<keyword evidence="2" id="KW-0732">Signal</keyword>
<feature type="domain" description="NTF2-like" evidence="3">
    <location>
        <begin position="718"/>
        <end position="865"/>
    </location>
</feature>
<dbReference type="GeneID" id="34592819"/>
<dbReference type="InterPro" id="IPR058645">
    <property type="entry name" value="NTF2-like_dom_7"/>
</dbReference>
<feature type="region of interest" description="Disordered" evidence="1">
    <location>
        <begin position="395"/>
        <end position="428"/>
    </location>
</feature>
<evidence type="ECO:0000256" key="1">
    <source>
        <dbReference type="SAM" id="MobiDB-lite"/>
    </source>
</evidence>
<evidence type="ECO:0000313" key="4">
    <source>
        <dbReference type="EMBL" id="OAL28473.1"/>
    </source>
</evidence>
<feature type="compositionally biased region" description="Low complexity" evidence="1">
    <location>
        <begin position="495"/>
        <end position="509"/>
    </location>
</feature>
<feature type="compositionally biased region" description="Basic and acidic residues" evidence="1">
    <location>
        <begin position="656"/>
        <end position="666"/>
    </location>
</feature>
<feature type="region of interest" description="Disordered" evidence="1">
    <location>
        <begin position="323"/>
        <end position="342"/>
    </location>
</feature>
<dbReference type="EMBL" id="LVCJ01000087">
    <property type="protein sequence ID" value="OAL28473.1"/>
    <property type="molecule type" value="Genomic_DNA"/>
</dbReference>
<name>A0A178CHG4_9EURO</name>
<dbReference type="AlphaFoldDB" id="A0A178CHG4"/>
<feature type="compositionally biased region" description="Low complexity" evidence="1">
    <location>
        <begin position="411"/>
        <end position="428"/>
    </location>
</feature>
<feature type="region of interest" description="Disordered" evidence="1">
    <location>
        <begin position="605"/>
        <end position="628"/>
    </location>
</feature>
<feature type="region of interest" description="Disordered" evidence="1">
    <location>
        <begin position="648"/>
        <end position="672"/>
    </location>
</feature>
<feature type="chain" id="PRO_5008083620" description="NTF2-like domain-containing protein" evidence="2">
    <location>
        <begin position="20"/>
        <end position="884"/>
    </location>
</feature>
<gene>
    <name evidence="4" type="ORF">AYO20_09421</name>
</gene>
<dbReference type="RefSeq" id="XP_022496300.1">
    <property type="nucleotide sequence ID" value="XM_022647691.1"/>
</dbReference>
<feature type="region of interest" description="Disordered" evidence="1">
    <location>
        <begin position="865"/>
        <end position="884"/>
    </location>
</feature>
<accession>A0A178CHG4</accession>
<feature type="region of interest" description="Disordered" evidence="1">
    <location>
        <begin position="92"/>
        <end position="116"/>
    </location>
</feature>
<feature type="region of interest" description="Disordered" evidence="1">
    <location>
        <begin position="484"/>
        <end position="509"/>
    </location>
</feature>
<feature type="region of interest" description="Disordered" evidence="1">
    <location>
        <begin position="352"/>
        <end position="375"/>
    </location>
</feature>
<feature type="region of interest" description="Disordered" evidence="1">
    <location>
        <begin position="526"/>
        <end position="546"/>
    </location>
</feature>
<dbReference type="OrthoDB" id="26525at2759"/>
<protein>
    <recommendedName>
        <fullName evidence="3">NTF2-like domain-containing protein</fullName>
    </recommendedName>
</protein>
<dbReference type="Proteomes" id="UP000185904">
    <property type="component" value="Unassembled WGS sequence"/>
</dbReference>